<dbReference type="InterPro" id="IPR011050">
    <property type="entry name" value="Pectin_lyase_fold/virulence"/>
</dbReference>
<dbReference type="CDD" id="cd23668">
    <property type="entry name" value="GH55_beta13glucanase-like"/>
    <property type="match status" value="1"/>
</dbReference>
<dbReference type="InterPro" id="IPR012334">
    <property type="entry name" value="Pectin_lyas_fold"/>
</dbReference>
<evidence type="ECO:0000259" key="1">
    <source>
        <dbReference type="Pfam" id="PF12708"/>
    </source>
</evidence>
<proteinExistence type="predicted"/>
<reference evidence="2" key="1">
    <citation type="submission" date="2023-01" db="EMBL/GenBank/DDBJ databases">
        <title>The growth and conidiation of Purpureocillium lavendulum are regulated by nitrogen source and histone H3K14 acetylation.</title>
        <authorList>
            <person name="Tang P."/>
            <person name="Han J."/>
            <person name="Zhang C."/>
            <person name="Tang P."/>
            <person name="Qi F."/>
            <person name="Zhang K."/>
            <person name="Liang L."/>
        </authorList>
    </citation>
    <scope>NUCLEOTIDE SEQUENCE</scope>
    <source>
        <strain evidence="2">YMF1.00683</strain>
    </source>
</reference>
<dbReference type="GO" id="GO:0004650">
    <property type="term" value="F:polygalacturonase activity"/>
    <property type="evidence" value="ECO:0007669"/>
    <property type="project" value="InterPro"/>
</dbReference>
<accession>A0AB34FQG8</accession>
<dbReference type="SUPFAM" id="SSF51126">
    <property type="entry name" value="Pectin lyase-like"/>
    <property type="match status" value="2"/>
</dbReference>
<dbReference type="EMBL" id="JAQHRD010000004">
    <property type="protein sequence ID" value="KAJ6441359.1"/>
    <property type="molecule type" value="Genomic_DNA"/>
</dbReference>
<evidence type="ECO:0000313" key="2">
    <source>
        <dbReference type="EMBL" id="KAJ6441359.1"/>
    </source>
</evidence>
<keyword evidence="3" id="KW-1185">Reference proteome</keyword>
<dbReference type="PANTHER" id="PTHR33928">
    <property type="entry name" value="POLYGALACTURONASE QRT3"/>
    <property type="match status" value="1"/>
</dbReference>
<dbReference type="PANTHER" id="PTHR33928:SF2">
    <property type="entry name" value="PECTATE LYASE SUPERFAMILY PROTEIN DOMAIN-CONTAINING PROTEIN-RELATED"/>
    <property type="match status" value="1"/>
</dbReference>
<dbReference type="Proteomes" id="UP001163105">
    <property type="component" value="Unassembled WGS sequence"/>
</dbReference>
<dbReference type="FunFam" id="2.160.20.10:FF:000023">
    <property type="entry name" value="Exo-beta-1,3-glucanase Exg0"/>
    <property type="match status" value="1"/>
</dbReference>
<feature type="domain" description="Rhamnogalacturonase A/B/Epimerase-like pectate lyase" evidence="1">
    <location>
        <begin position="104"/>
        <end position="311"/>
    </location>
</feature>
<dbReference type="Pfam" id="PF12708">
    <property type="entry name" value="Pect-lyase_RHGA_epim"/>
    <property type="match status" value="2"/>
</dbReference>
<organism evidence="2 3">
    <name type="scientific">Purpureocillium lavendulum</name>
    <dbReference type="NCBI Taxonomy" id="1247861"/>
    <lineage>
        <taxon>Eukaryota</taxon>
        <taxon>Fungi</taxon>
        <taxon>Dikarya</taxon>
        <taxon>Ascomycota</taxon>
        <taxon>Pezizomycotina</taxon>
        <taxon>Sordariomycetes</taxon>
        <taxon>Hypocreomycetidae</taxon>
        <taxon>Hypocreales</taxon>
        <taxon>Ophiocordycipitaceae</taxon>
        <taxon>Purpureocillium</taxon>
    </lineage>
</organism>
<gene>
    <name evidence="2" type="ORF">O9K51_04907</name>
</gene>
<dbReference type="AlphaFoldDB" id="A0AB34FQG8"/>
<dbReference type="InterPro" id="IPR024535">
    <property type="entry name" value="RHGA/B-epi-like_pectate_lyase"/>
</dbReference>
<protein>
    <submittedName>
        <fullName evidence="2">Exo-beta-1,3-glucanase</fullName>
    </submittedName>
</protein>
<name>A0AB34FQG8_9HYPO</name>
<comment type="caution">
    <text evidence="2">The sequence shown here is derived from an EMBL/GenBank/DDBJ whole genome shotgun (WGS) entry which is preliminary data.</text>
</comment>
<feature type="domain" description="Rhamnogalacturonase A/B/Epimerase-like pectate lyase" evidence="1">
    <location>
        <begin position="437"/>
        <end position="508"/>
    </location>
</feature>
<dbReference type="Gene3D" id="2.160.20.10">
    <property type="entry name" value="Single-stranded right-handed beta-helix, Pectin lyase-like"/>
    <property type="match status" value="2"/>
</dbReference>
<dbReference type="InterPro" id="IPR039279">
    <property type="entry name" value="QRT3-like"/>
</dbReference>
<evidence type="ECO:0000313" key="3">
    <source>
        <dbReference type="Proteomes" id="UP001163105"/>
    </source>
</evidence>
<sequence length="804" mass="86496">MDFALILFFIDEDKTSPNFAPVGSLTSFPQHHPALIKVSPHNGFGPELSETHDSVRVTQRIMWVTVMLSIPFGDPDKSENMVPTIADVEHQGLAPYASSGYKVFRNVRDYGAVGDGNADDTAAIQKAIDDALVYFPKGTYKISASVRPGYFVQMIGDALDPPTLKATSDFSGMGLIDADPYYGPSLNWGATTVFFRQARNFVIDTTAVAATKDVIGIHWPSSQATSLQNIVFNLATSADTAHVGVFMEEGSGGLLTDLTFNGGRTGLSMGNQQYTTKNLVFNGCKTAILQIWNWGWTYIGVKINNCGVGLDTSNAAENGNLNVGSATFIDSEISNTEVGIVTARTDSTSPDTAGSLILENVKLDNVKTAVKGPDGTLLDGGSKTIESWGIGRQYTSGNPEELKGTFAPNNRPSTLVDGGKFYLRTKPQYEDKSASDFVSVRSVGAKGDGKTDDTAALQRAIDQASSAGKIVWIDYGIYVITDTITVPPGAKIVGEAYPTLMSSGSKFSDENTPKAVIKIGETSGQSGQVELSDFIVSTHGAQGGAVLIEWNLNTSGTPSGMWDVHTRIGGFVGSDLQAAQCEKKPGNTNVPEQCIAAFMSMHVTKGASGLYMENCWLWTADHDLDGGSNTQIDIYSGRGLLIESTNGRFWQVGTSVEHHTLYQYQFINTKDIFAGQIQTESPYYQPSPNAPMPFKSNEAYHDPDFKGVTHAWGYRVADSSGILTYGAGIYSFFINWNATCTTFAAGSNCQTKIVSLEGQLSNVNLYNLNTVGTLSMLERDGNSVAKALDNVNVFNANLALYRVM</sequence>